<dbReference type="AlphaFoldDB" id="A0A174GGF4"/>
<evidence type="ECO:0000256" key="1">
    <source>
        <dbReference type="ARBA" id="ARBA00007405"/>
    </source>
</evidence>
<feature type="domain" description="TSCPD" evidence="6">
    <location>
        <begin position="4"/>
        <end position="78"/>
    </location>
</feature>
<evidence type="ECO:0000256" key="2">
    <source>
        <dbReference type="ARBA" id="ARBA00012274"/>
    </source>
</evidence>
<dbReference type="NCBIfam" id="TIGR03905">
    <property type="entry name" value="TIGR03905_4_Cys"/>
    <property type="match status" value="1"/>
</dbReference>
<evidence type="ECO:0000256" key="5">
    <source>
        <dbReference type="ARBA" id="ARBA00047754"/>
    </source>
</evidence>
<sequence length="83" mass="8995">MFVYKTSGVCASEIHVDIKNNVIENVEFVRGCPGNLFGISVLVKGMNIDEAIEKLKGIDCRGKGTSCPDQLSKALVEYKSSIS</sequence>
<dbReference type="InterPro" id="IPR024434">
    <property type="entry name" value="TSCPD_dom"/>
</dbReference>
<dbReference type="OrthoDB" id="9801525at2"/>
<keyword evidence="4" id="KW-0547">Nucleotide-binding</keyword>
<dbReference type="Proteomes" id="UP000095558">
    <property type="component" value="Unassembled WGS sequence"/>
</dbReference>
<organism evidence="7 8">
    <name type="scientific">Clostridium disporicum</name>
    <dbReference type="NCBI Taxonomy" id="84024"/>
    <lineage>
        <taxon>Bacteria</taxon>
        <taxon>Bacillati</taxon>
        <taxon>Bacillota</taxon>
        <taxon>Clostridia</taxon>
        <taxon>Eubacteriales</taxon>
        <taxon>Clostridiaceae</taxon>
        <taxon>Clostridium</taxon>
    </lineage>
</organism>
<evidence type="ECO:0000259" key="6">
    <source>
        <dbReference type="Pfam" id="PF12637"/>
    </source>
</evidence>
<evidence type="ECO:0000313" key="7">
    <source>
        <dbReference type="EMBL" id="CUO61423.1"/>
    </source>
</evidence>
<protein>
    <recommendedName>
        <fullName evidence="2">ribonucleoside-diphosphate reductase</fullName>
        <ecNumber evidence="2">1.17.4.1</ecNumber>
    </recommendedName>
</protein>
<dbReference type="GO" id="GO:0000166">
    <property type="term" value="F:nucleotide binding"/>
    <property type="evidence" value="ECO:0007669"/>
    <property type="project" value="UniProtKB-KW"/>
</dbReference>
<name>A0A174GGF4_9CLOT</name>
<dbReference type="GO" id="GO:0004748">
    <property type="term" value="F:ribonucleoside-diphosphate reductase activity, thioredoxin disulfide as acceptor"/>
    <property type="evidence" value="ECO:0007669"/>
    <property type="project" value="UniProtKB-EC"/>
</dbReference>
<gene>
    <name evidence="7" type="ORF">ERS852470_02853</name>
</gene>
<evidence type="ECO:0000313" key="8">
    <source>
        <dbReference type="Proteomes" id="UP000095558"/>
    </source>
</evidence>
<evidence type="ECO:0000256" key="3">
    <source>
        <dbReference type="ARBA" id="ARBA00022634"/>
    </source>
</evidence>
<dbReference type="GeneID" id="83013442"/>
<keyword evidence="3" id="KW-0237">DNA synthesis</keyword>
<dbReference type="EMBL" id="CYZV01000034">
    <property type="protein sequence ID" value="CUO61423.1"/>
    <property type="molecule type" value="Genomic_DNA"/>
</dbReference>
<accession>A0A174GGF4</accession>
<evidence type="ECO:0000256" key="4">
    <source>
        <dbReference type="ARBA" id="ARBA00022741"/>
    </source>
</evidence>
<dbReference type="EC" id="1.17.4.1" evidence="2"/>
<reference evidence="7 8" key="1">
    <citation type="submission" date="2015-09" db="EMBL/GenBank/DDBJ databases">
        <authorList>
            <consortium name="Pathogen Informatics"/>
        </authorList>
    </citation>
    <scope>NUCLEOTIDE SEQUENCE [LARGE SCALE GENOMIC DNA]</scope>
    <source>
        <strain evidence="7 8">2789STDY5834855</strain>
    </source>
</reference>
<dbReference type="RefSeq" id="WP_042402836.1">
    <property type="nucleotide sequence ID" value="NZ_CYYT01000001.1"/>
</dbReference>
<dbReference type="InterPro" id="IPR023806">
    <property type="entry name" value="CHP03905"/>
</dbReference>
<proteinExistence type="inferred from homology"/>
<comment type="catalytic activity">
    <reaction evidence="5">
        <text>a 2'-deoxyribonucleoside 5'-diphosphate + [thioredoxin]-disulfide + H2O = a ribonucleoside 5'-diphosphate + [thioredoxin]-dithiol</text>
        <dbReference type="Rhea" id="RHEA:23252"/>
        <dbReference type="Rhea" id="RHEA-COMP:10698"/>
        <dbReference type="Rhea" id="RHEA-COMP:10700"/>
        <dbReference type="ChEBI" id="CHEBI:15377"/>
        <dbReference type="ChEBI" id="CHEBI:29950"/>
        <dbReference type="ChEBI" id="CHEBI:50058"/>
        <dbReference type="ChEBI" id="CHEBI:57930"/>
        <dbReference type="ChEBI" id="CHEBI:73316"/>
        <dbReference type="EC" id="1.17.4.1"/>
    </reaction>
</comment>
<dbReference type="Pfam" id="PF12637">
    <property type="entry name" value="TSCPD"/>
    <property type="match status" value="1"/>
</dbReference>
<comment type="similarity">
    <text evidence="1">Belongs to the ribonucleoside diphosphate reductase class-2 family.</text>
</comment>
<dbReference type="GO" id="GO:0071897">
    <property type="term" value="P:DNA biosynthetic process"/>
    <property type="evidence" value="ECO:0007669"/>
    <property type="project" value="UniProtKB-KW"/>
</dbReference>